<proteinExistence type="predicted"/>
<gene>
    <name evidence="2" type="ORF">R6U77_02300</name>
</gene>
<sequence length="52" mass="5957">MKSFLTLMVILTGLFATFMLYNRQMASIPLLLLSAFLFYIGAKEVAKIKNRK</sequence>
<protein>
    <submittedName>
        <fullName evidence="2">Uncharacterized protein</fullName>
    </submittedName>
</protein>
<organism evidence="2 3">
    <name type="scientific">Lysinibacillus louembei</name>
    <dbReference type="NCBI Taxonomy" id="1470088"/>
    <lineage>
        <taxon>Bacteria</taxon>
        <taxon>Bacillati</taxon>
        <taxon>Bacillota</taxon>
        <taxon>Bacilli</taxon>
        <taxon>Bacillales</taxon>
        <taxon>Bacillaceae</taxon>
        <taxon>Lysinibacillus</taxon>
    </lineage>
</organism>
<evidence type="ECO:0000313" key="2">
    <source>
        <dbReference type="EMBL" id="WPK12551.1"/>
    </source>
</evidence>
<dbReference type="Proteomes" id="UP001322664">
    <property type="component" value="Chromosome"/>
</dbReference>
<keyword evidence="1" id="KW-1133">Transmembrane helix</keyword>
<evidence type="ECO:0000256" key="1">
    <source>
        <dbReference type="SAM" id="Phobius"/>
    </source>
</evidence>
<keyword evidence="1" id="KW-0472">Membrane</keyword>
<evidence type="ECO:0000313" key="3">
    <source>
        <dbReference type="Proteomes" id="UP001322664"/>
    </source>
</evidence>
<reference evidence="2 3" key="1">
    <citation type="submission" date="2023-09" db="EMBL/GenBank/DDBJ databases">
        <authorList>
            <person name="Page C.A."/>
            <person name="Perez-Diaz I.M."/>
        </authorList>
    </citation>
    <scope>NUCLEOTIDE SEQUENCE [LARGE SCALE GENOMIC DNA]</scope>
    <source>
        <strain evidence="2 3">Ll15</strain>
    </source>
</reference>
<dbReference type="EMBL" id="CP137624">
    <property type="protein sequence ID" value="WPK12551.1"/>
    <property type="molecule type" value="Genomic_DNA"/>
</dbReference>
<accession>A0ABZ0RZ34</accession>
<dbReference type="RefSeq" id="WP_293921457.1">
    <property type="nucleotide sequence ID" value="NZ_CP137624.1"/>
</dbReference>
<keyword evidence="3" id="KW-1185">Reference proteome</keyword>
<feature type="transmembrane region" description="Helical" evidence="1">
    <location>
        <begin position="26"/>
        <end position="42"/>
    </location>
</feature>
<name>A0ABZ0RZ34_9BACI</name>
<keyword evidence="1" id="KW-0812">Transmembrane</keyword>